<gene>
    <name evidence="4" type="ORF">SLS53_000535</name>
</gene>
<dbReference type="PROSITE" id="PS50157">
    <property type="entry name" value="ZINC_FINGER_C2H2_2"/>
    <property type="match status" value="1"/>
</dbReference>
<dbReference type="PROSITE" id="PS00028">
    <property type="entry name" value="ZINC_FINGER_C2H2_1"/>
    <property type="match status" value="1"/>
</dbReference>
<keyword evidence="5" id="KW-1185">Reference proteome</keyword>
<evidence type="ECO:0000313" key="4">
    <source>
        <dbReference type="EMBL" id="KAK7749953.1"/>
    </source>
</evidence>
<dbReference type="GO" id="GO:0008270">
    <property type="term" value="F:zinc ion binding"/>
    <property type="evidence" value="ECO:0007669"/>
    <property type="project" value="UniProtKB-KW"/>
</dbReference>
<keyword evidence="1" id="KW-0863">Zinc-finger</keyword>
<proteinExistence type="predicted"/>
<feature type="compositionally biased region" description="Polar residues" evidence="2">
    <location>
        <begin position="516"/>
        <end position="525"/>
    </location>
</feature>
<evidence type="ECO:0000259" key="3">
    <source>
        <dbReference type="PROSITE" id="PS50157"/>
    </source>
</evidence>
<dbReference type="Pfam" id="PF12874">
    <property type="entry name" value="zf-met"/>
    <property type="match status" value="1"/>
</dbReference>
<comment type="caution">
    <text evidence="4">The sequence shown here is derived from an EMBL/GenBank/DDBJ whole genome shotgun (WGS) entry which is preliminary data.</text>
</comment>
<sequence>MCDGAQDDIERSGQNAVFPSCRTHGALDHHRRQFHAVKQDISCPGCGHHCIKLSDFIKHIEFDECPTLKLETLEARMHHKILWIKGLGELDGMSKEHVYNRHEKSFYPHLGHDPKPLRPWWEGENKSSPWQPQEGWYEEESIGQKDESVPKMTCQDHLHRNNTTPNPLSRDENNSLEGGLEKSLWAETKTLVPNTRVARIPTPQKVLGIKDNQSSAAERIQGMNMDPADPNSSRFDAEKFWVAYLGKYKCPRQPCKKSFTKQAALIQHLRSAAHNGTKASCPACLRHFESLYALAAHVESQSQKCYMRQSKVYNIFLHQLTLGMAEVGGSHGDFMQKYQLQKEFLEDFGPQKTTYGHQQVYGSGSLDAYAPRDDQPRLTAGALAKQQQEIVSAGKQTTLQWQQQQQREHHQQNIDDDDDDGPMPLTAEALSRLNLQEQHWGGGGWGQASVDTQDRPSGEVLRQSSGPHVVQQQQQTGGGWDQPVRAQEKQQTRGHGLLGKNIEGQGGLAKPVGGYDTQTGRDYMW</sequence>
<organism evidence="4 5">
    <name type="scientific">Cytospora paraplurivora</name>
    <dbReference type="NCBI Taxonomy" id="2898453"/>
    <lineage>
        <taxon>Eukaryota</taxon>
        <taxon>Fungi</taxon>
        <taxon>Dikarya</taxon>
        <taxon>Ascomycota</taxon>
        <taxon>Pezizomycotina</taxon>
        <taxon>Sordariomycetes</taxon>
        <taxon>Sordariomycetidae</taxon>
        <taxon>Diaporthales</taxon>
        <taxon>Cytosporaceae</taxon>
        <taxon>Cytospora</taxon>
    </lineage>
</organism>
<evidence type="ECO:0000313" key="5">
    <source>
        <dbReference type="Proteomes" id="UP001320245"/>
    </source>
</evidence>
<accession>A0AAN9UM75</accession>
<dbReference type="Gene3D" id="3.30.160.60">
    <property type="entry name" value="Classic Zinc Finger"/>
    <property type="match status" value="1"/>
</dbReference>
<keyword evidence="1" id="KW-0862">Zinc</keyword>
<dbReference type="EMBL" id="JAJSPL020000001">
    <property type="protein sequence ID" value="KAK7749953.1"/>
    <property type="molecule type" value="Genomic_DNA"/>
</dbReference>
<dbReference type="AlphaFoldDB" id="A0AAN9UM75"/>
<reference evidence="4 5" key="1">
    <citation type="journal article" date="2023" name="PLoS ONE">
        <title>Cytospora paraplurivora sp. nov. isolated from orchards with fruit tree decline syndrome in Ontario, Canada.</title>
        <authorList>
            <person name="Ilyukhin E."/>
            <person name="Nguyen H.D.T."/>
            <person name="Castle A.J."/>
            <person name="Ellouze W."/>
        </authorList>
    </citation>
    <scope>NUCLEOTIDE SEQUENCE [LARGE SCALE GENOMIC DNA]</scope>
    <source>
        <strain evidence="4 5">FDS-564</strain>
    </source>
</reference>
<evidence type="ECO:0000256" key="2">
    <source>
        <dbReference type="SAM" id="MobiDB-lite"/>
    </source>
</evidence>
<name>A0AAN9UM75_9PEZI</name>
<dbReference type="Proteomes" id="UP001320245">
    <property type="component" value="Unassembled WGS sequence"/>
</dbReference>
<feature type="region of interest" description="Disordered" evidence="2">
    <location>
        <begin position="156"/>
        <end position="176"/>
    </location>
</feature>
<protein>
    <recommendedName>
        <fullName evidence="3">C2H2-type domain-containing protein</fullName>
    </recommendedName>
</protein>
<dbReference type="InterPro" id="IPR013087">
    <property type="entry name" value="Znf_C2H2_type"/>
</dbReference>
<evidence type="ECO:0000256" key="1">
    <source>
        <dbReference type="PROSITE-ProRule" id="PRU00042"/>
    </source>
</evidence>
<feature type="domain" description="C2H2-type" evidence="3">
    <location>
        <begin position="248"/>
        <end position="279"/>
    </location>
</feature>
<feature type="region of interest" description="Disordered" evidence="2">
    <location>
        <begin position="394"/>
        <end position="425"/>
    </location>
</feature>
<feature type="compositionally biased region" description="Low complexity" evidence="2">
    <location>
        <begin position="396"/>
        <end position="405"/>
    </location>
</feature>
<keyword evidence="1" id="KW-0479">Metal-binding</keyword>
<feature type="region of interest" description="Disordered" evidence="2">
    <location>
        <begin position="438"/>
        <end position="525"/>
    </location>
</feature>